<evidence type="ECO:0000256" key="7">
    <source>
        <dbReference type="SAM" id="SignalP"/>
    </source>
</evidence>
<feature type="chain" id="PRO_5026091113" description="Cardiolipin synthase N-terminal domain-containing protein" evidence="7">
    <location>
        <begin position="22"/>
        <end position="108"/>
    </location>
</feature>
<evidence type="ECO:0000259" key="8">
    <source>
        <dbReference type="Pfam" id="PF13396"/>
    </source>
</evidence>
<dbReference type="OrthoDB" id="5193244at2759"/>
<dbReference type="EMBL" id="MU005764">
    <property type="protein sequence ID" value="KAF2714954.1"/>
    <property type="molecule type" value="Genomic_DNA"/>
</dbReference>
<gene>
    <name evidence="9" type="ORF">K504DRAFT_457137</name>
</gene>
<evidence type="ECO:0000256" key="5">
    <source>
        <dbReference type="ARBA" id="ARBA00023136"/>
    </source>
</evidence>
<evidence type="ECO:0000256" key="2">
    <source>
        <dbReference type="ARBA" id="ARBA00022475"/>
    </source>
</evidence>
<keyword evidence="5 6" id="KW-0472">Membrane</keyword>
<keyword evidence="3 6" id="KW-0812">Transmembrane</keyword>
<dbReference type="Pfam" id="PF13396">
    <property type="entry name" value="PLDc_N"/>
    <property type="match status" value="1"/>
</dbReference>
<feature type="transmembrane region" description="Helical" evidence="6">
    <location>
        <begin position="71"/>
        <end position="92"/>
    </location>
</feature>
<dbReference type="InterPro" id="IPR027379">
    <property type="entry name" value="CLS_N"/>
</dbReference>
<dbReference type="AlphaFoldDB" id="A0A6G1KQ22"/>
<name>A0A6G1KQ22_9PLEO</name>
<keyword evidence="10" id="KW-1185">Reference proteome</keyword>
<evidence type="ECO:0000256" key="3">
    <source>
        <dbReference type="ARBA" id="ARBA00022692"/>
    </source>
</evidence>
<evidence type="ECO:0000256" key="6">
    <source>
        <dbReference type="SAM" id="Phobius"/>
    </source>
</evidence>
<protein>
    <recommendedName>
        <fullName evidence="8">Cardiolipin synthase N-terminal domain-containing protein</fullName>
    </recommendedName>
</protein>
<feature type="domain" description="Cardiolipin synthase N-terminal" evidence="8">
    <location>
        <begin position="52"/>
        <end position="92"/>
    </location>
</feature>
<accession>A0A6G1KQ22</accession>
<dbReference type="GO" id="GO:0005886">
    <property type="term" value="C:plasma membrane"/>
    <property type="evidence" value="ECO:0007669"/>
    <property type="project" value="UniProtKB-SubCell"/>
</dbReference>
<evidence type="ECO:0000313" key="10">
    <source>
        <dbReference type="Proteomes" id="UP000799428"/>
    </source>
</evidence>
<keyword evidence="7" id="KW-0732">Signal</keyword>
<organism evidence="9 10">
    <name type="scientific">Pleomassaria siparia CBS 279.74</name>
    <dbReference type="NCBI Taxonomy" id="1314801"/>
    <lineage>
        <taxon>Eukaryota</taxon>
        <taxon>Fungi</taxon>
        <taxon>Dikarya</taxon>
        <taxon>Ascomycota</taxon>
        <taxon>Pezizomycotina</taxon>
        <taxon>Dothideomycetes</taxon>
        <taxon>Pleosporomycetidae</taxon>
        <taxon>Pleosporales</taxon>
        <taxon>Pleomassariaceae</taxon>
        <taxon>Pleomassaria</taxon>
    </lineage>
</organism>
<reference evidence="9" key="1">
    <citation type="journal article" date="2020" name="Stud. Mycol.">
        <title>101 Dothideomycetes genomes: a test case for predicting lifestyles and emergence of pathogens.</title>
        <authorList>
            <person name="Haridas S."/>
            <person name="Albert R."/>
            <person name="Binder M."/>
            <person name="Bloem J."/>
            <person name="Labutti K."/>
            <person name="Salamov A."/>
            <person name="Andreopoulos B."/>
            <person name="Baker S."/>
            <person name="Barry K."/>
            <person name="Bills G."/>
            <person name="Bluhm B."/>
            <person name="Cannon C."/>
            <person name="Castanera R."/>
            <person name="Culley D."/>
            <person name="Daum C."/>
            <person name="Ezra D."/>
            <person name="Gonzalez J."/>
            <person name="Henrissat B."/>
            <person name="Kuo A."/>
            <person name="Liang C."/>
            <person name="Lipzen A."/>
            <person name="Lutzoni F."/>
            <person name="Magnuson J."/>
            <person name="Mondo S."/>
            <person name="Nolan M."/>
            <person name="Ohm R."/>
            <person name="Pangilinan J."/>
            <person name="Park H.-J."/>
            <person name="Ramirez L."/>
            <person name="Alfaro M."/>
            <person name="Sun H."/>
            <person name="Tritt A."/>
            <person name="Yoshinaga Y."/>
            <person name="Zwiers L.-H."/>
            <person name="Turgeon B."/>
            <person name="Goodwin S."/>
            <person name="Spatafora J."/>
            <person name="Crous P."/>
            <person name="Grigoriev I."/>
        </authorList>
    </citation>
    <scope>NUCLEOTIDE SEQUENCE</scope>
    <source>
        <strain evidence="9">CBS 279.74</strain>
    </source>
</reference>
<comment type="subcellular location">
    <subcellularLocation>
        <location evidence="1">Cell membrane</location>
        <topology evidence="1">Multi-pass membrane protein</topology>
    </subcellularLocation>
</comment>
<feature type="transmembrane region" description="Helical" evidence="6">
    <location>
        <begin position="37"/>
        <end position="59"/>
    </location>
</feature>
<evidence type="ECO:0000313" key="9">
    <source>
        <dbReference type="EMBL" id="KAF2714954.1"/>
    </source>
</evidence>
<evidence type="ECO:0000256" key="4">
    <source>
        <dbReference type="ARBA" id="ARBA00022989"/>
    </source>
</evidence>
<proteinExistence type="predicted"/>
<dbReference type="Proteomes" id="UP000799428">
    <property type="component" value="Unassembled WGS sequence"/>
</dbReference>
<evidence type="ECO:0000256" key="1">
    <source>
        <dbReference type="ARBA" id="ARBA00004651"/>
    </source>
</evidence>
<sequence>MTFQPSLALLLQFAFVALASASPLFSSSSFPDHGTQVSLGAGGGVVGLAILILHIIVFAEVLNSNRTVPKKLLWCLLVFLFPIGGVIIYILFAKRNQHRPHGGYEAIA</sequence>
<keyword evidence="4 6" id="KW-1133">Transmembrane helix</keyword>
<keyword evidence="2" id="KW-1003">Cell membrane</keyword>
<feature type="signal peptide" evidence="7">
    <location>
        <begin position="1"/>
        <end position="21"/>
    </location>
</feature>